<name>A0A7S1RPA9_ALECA</name>
<reference evidence="2" key="1">
    <citation type="submission" date="2021-01" db="EMBL/GenBank/DDBJ databases">
        <authorList>
            <person name="Corre E."/>
            <person name="Pelletier E."/>
            <person name="Niang G."/>
            <person name="Scheremetjew M."/>
            <person name="Finn R."/>
            <person name="Kale V."/>
            <person name="Holt S."/>
            <person name="Cochrane G."/>
            <person name="Meng A."/>
            <person name="Brown T."/>
            <person name="Cohen L."/>
        </authorList>
    </citation>
    <scope>NUCLEOTIDE SEQUENCE</scope>
    <source>
        <strain evidence="2">OF101</strain>
    </source>
</reference>
<accession>A0A7S1RPA9</accession>
<gene>
    <name evidence="2" type="ORF">ACAT0790_LOCUS49095</name>
</gene>
<sequence>MEALDTVLRTTRPIDHRSGSKSVRHKLLMLAAEQLGRERALLCGHLREPGSLADPSAARRVHEVIGARKLLLGTAPAGDASAAVTPLSQCSGCSQPATEVPSSVVAGELGILPALGLTDAPLIEPQELAELEDAEDRALAPSGNGALELTEWYQLITTLVDKIHQHVTLNIVDHFPQKDSSERGSSPPRSERSPHF</sequence>
<protein>
    <submittedName>
        <fullName evidence="2">Uncharacterized protein</fullName>
    </submittedName>
</protein>
<proteinExistence type="predicted"/>
<feature type="region of interest" description="Disordered" evidence="1">
    <location>
        <begin position="174"/>
        <end position="196"/>
    </location>
</feature>
<dbReference type="AlphaFoldDB" id="A0A7S1RPA9"/>
<organism evidence="2">
    <name type="scientific">Alexandrium catenella</name>
    <name type="common">Red tide dinoflagellate</name>
    <name type="synonym">Gonyaulax catenella</name>
    <dbReference type="NCBI Taxonomy" id="2925"/>
    <lineage>
        <taxon>Eukaryota</taxon>
        <taxon>Sar</taxon>
        <taxon>Alveolata</taxon>
        <taxon>Dinophyceae</taxon>
        <taxon>Gonyaulacales</taxon>
        <taxon>Pyrocystaceae</taxon>
        <taxon>Alexandrium</taxon>
    </lineage>
</organism>
<evidence type="ECO:0000256" key="1">
    <source>
        <dbReference type="SAM" id="MobiDB-lite"/>
    </source>
</evidence>
<evidence type="ECO:0000313" key="2">
    <source>
        <dbReference type="EMBL" id="CAD9172326.1"/>
    </source>
</evidence>
<dbReference type="EMBL" id="HBGE01082291">
    <property type="protein sequence ID" value="CAD9172326.1"/>
    <property type="molecule type" value="Transcribed_RNA"/>
</dbReference>